<dbReference type="Gene3D" id="3.10.180.10">
    <property type="entry name" value="2,3-Dihydroxybiphenyl 1,2-Dioxygenase, domain 1"/>
    <property type="match status" value="2"/>
</dbReference>
<evidence type="ECO:0000313" key="14">
    <source>
        <dbReference type="EMBL" id="NDV34874.1"/>
    </source>
</evidence>
<dbReference type="InterPro" id="IPR037523">
    <property type="entry name" value="VOC_core"/>
</dbReference>
<evidence type="ECO:0000256" key="5">
    <source>
        <dbReference type="ARBA" id="ARBA00022833"/>
    </source>
</evidence>
<accession>A0A6B2LD05</accession>
<dbReference type="SUPFAM" id="SSF54593">
    <property type="entry name" value="Glyoxalase/Bleomycin resistance protein/Dihydroxybiphenyl dioxygenase"/>
    <property type="match status" value="2"/>
</dbReference>
<protein>
    <recommendedName>
        <fullName evidence="3">lactoylglutathione lyase</fullName>
        <ecNumber evidence="3">4.4.1.5</ecNumber>
    </recommendedName>
    <alternativeName>
        <fullName evidence="8">Aldoketomutase</fullName>
    </alternativeName>
    <alternativeName>
        <fullName evidence="7">Ketone-aldehyde mutase</fullName>
    </alternativeName>
    <alternativeName>
        <fullName evidence="9">Methylglyoxalase</fullName>
    </alternativeName>
    <alternativeName>
        <fullName evidence="10">S-D-lactoylglutathione methylglyoxal lyase</fullName>
    </alternativeName>
</protein>
<evidence type="ECO:0000256" key="11">
    <source>
        <dbReference type="PIRSR" id="PIRSR604361-1"/>
    </source>
</evidence>
<evidence type="ECO:0000256" key="1">
    <source>
        <dbReference type="ARBA" id="ARBA00005008"/>
    </source>
</evidence>
<feature type="binding site" evidence="12">
    <location>
        <position position="203"/>
    </location>
    <ligand>
        <name>Zn(2+)</name>
        <dbReference type="ChEBI" id="CHEBI:29105"/>
        <note>ligand shared between dimeric partners</note>
    </ligand>
</feature>
<reference evidence="14" key="1">
    <citation type="journal article" date="2020" name="J. Eukaryot. Microbiol.">
        <title>De novo Sequencing, Assembly and Annotation of the Transcriptome for the Free-Living Testate Amoeba Arcella intermedia.</title>
        <authorList>
            <person name="Ribeiro G.M."/>
            <person name="Porfirio-Sousa A.L."/>
            <person name="Maurer-Alcala X.X."/>
            <person name="Katz L.A."/>
            <person name="Lahr D.J.G."/>
        </authorList>
    </citation>
    <scope>NUCLEOTIDE SEQUENCE</scope>
</reference>
<dbReference type="PANTHER" id="PTHR10374">
    <property type="entry name" value="LACTOYLGLUTATHIONE LYASE GLYOXALASE I"/>
    <property type="match status" value="1"/>
</dbReference>
<feature type="binding site" evidence="12">
    <location>
        <position position="230"/>
    </location>
    <ligand>
        <name>Zn(2+)</name>
        <dbReference type="ChEBI" id="CHEBI:29105"/>
        <note>ligand shared between dimeric partners</note>
    </ligand>
</feature>
<dbReference type="InterPro" id="IPR029068">
    <property type="entry name" value="Glyas_Bleomycin-R_OHBP_Dase"/>
</dbReference>
<evidence type="ECO:0000256" key="12">
    <source>
        <dbReference type="PIRSR" id="PIRSR604361-3"/>
    </source>
</evidence>
<feature type="domain" description="VOC" evidence="13">
    <location>
        <begin position="1"/>
        <end position="128"/>
    </location>
</feature>
<evidence type="ECO:0000259" key="13">
    <source>
        <dbReference type="PROSITE" id="PS51819"/>
    </source>
</evidence>
<evidence type="ECO:0000256" key="4">
    <source>
        <dbReference type="ARBA" id="ARBA00022723"/>
    </source>
</evidence>
<dbReference type="PANTHER" id="PTHR10374:SF30">
    <property type="entry name" value="LACTOYLGLUTATHIONE LYASE"/>
    <property type="match status" value="1"/>
</dbReference>
<dbReference type="GO" id="GO:0004462">
    <property type="term" value="F:lactoylglutathione lyase activity"/>
    <property type="evidence" value="ECO:0007669"/>
    <property type="project" value="UniProtKB-EC"/>
</dbReference>
<comment type="similarity">
    <text evidence="2">Belongs to the glyoxalase I family.</text>
</comment>
<proteinExistence type="inferred from homology"/>
<evidence type="ECO:0000256" key="9">
    <source>
        <dbReference type="ARBA" id="ARBA00032460"/>
    </source>
</evidence>
<dbReference type="EC" id="4.4.1.5" evidence="3"/>
<evidence type="ECO:0000256" key="3">
    <source>
        <dbReference type="ARBA" id="ARBA00012081"/>
    </source>
</evidence>
<feature type="domain" description="VOC" evidence="13">
    <location>
        <begin position="139"/>
        <end position="280"/>
    </location>
</feature>
<evidence type="ECO:0000256" key="7">
    <source>
        <dbReference type="ARBA" id="ARBA00030291"/>
    </source>
</evidence>
<dbReference type="PROSITE" id="PS00934">
    <property type="entry name" value="GLYOXALASE_I_1"/>
    <property type="match status" value="1"/>
</dbReference>
<dbReference type="InterPro" id="IPR004360">
    <property type="entry name" value="Glyas_Fos-R_dOase_dom"/>
</dbReference>
<sequence>MREIHHYHFPNEKYSVYFMGLLRPGVTAPPSGTPQAESFLWNYNETLLKFIHVHGTESDPNFVPFNNGNVEPNRGFGHIAFNTDDVYDACDKLLNAGVKFQKKPDEGRMKGLAFALDPDGYWIEIVKRSADSGITTYYNLSQTMIRVKDPKKSLQFYSEILGMALVGEKHFSDFSLYFLTTLQKDEKKPEMNTYGSLWNQVLELTHNHGTESKPEFSYHSGNTDPKGFGHLGFLVDDVQSAQKVLSELQYQGKQSQEGVLFLTDPDGYHIELDARGLKLQ</sequence>
<keyword evidence="5 12" id="KW-0862">Zinc</keyword>
<dbReference type="InterPro" id="IPR018146">
    <property type="entry name" value="Glyoxalase_1_CS"/>
</dbReference>
<dbReference type="GO" id="GO:0046872">
    <property type="term" value="F:metal ion binding"/>
    <property type="evidence" value="ECO:0007669"/>
    <property type="project" value="UniProtKB-KW"/>
</dbReference>
<dbReference type="PROSITE" id="PS51819">
    <property type="entry name" value="VOC"/>
    <property type="match status" value="2"/>
</dbReference>
<evidence type="ECO:0000256" key="8">
    <source>
        <dbReference type="ARBA" id="ARBA00030892"/>
    </source>
</evidence>
<dbReference type="InterPro" id="IPR004361">
    <property type="entry name" value="Glyoxalase_1"/>
</dbReference>
<comment type="cofactor">
    <cofactor evidence="12">
        <name>Zn(2+)</name>
        <dbReference type="ChEBI" id="CHEBI:29105"/>
    </cofactor>
    <text evidence="12">Binds 1 zinc ion per subunit. In the homodimer, two zinc ions are bound between subunits.</text>
</comment>
<name>A0A6B2LD05_9EUKA</name>
<feature type="active site" description="Proton donor/acceptor" evidence="11">
    <location>
        <position position="271"/>
    </location>
</feature>
<keyword evidence="4 12" id="KW-0479">Metal-binding</keyword>
<comment type="pathway">
    <text evidence="1">Secondary metabolite metabolism; methylglyoxal degradation; (R)-lactate from methylglyoxal: step 1/2.</text>
</comment>
<dbReference type="EMBL" id="GIBP01005905">
    <property type="protein sequence ID" value="NDV34874.1"/>
    <property type="molecule type" value="Transcribed_RNA"/>
</dbReference>
<dbReference type="NCBIfam" id="TIGR00068">
    <property type="entry name" value="glyox_I"/>
    <property type="match status" value="1"/>
</dbReference>
<evidence type="ECO:0000256" key="10">
    <source>
        <dbReference type="ARBA" id="ARBA00033298"/>
    </source>
</evidence>
<dbReference type="AlphaFoldDB" id="A0A6B2LD05"/>
<dbReference type="CDD" id="cd07233">
    <property type="entry name" value="GlxI_Zn"/>
    <property type="match status" value="2"/>
</dbReference>
<keyword evidence="6" id="KW-0456">Lyase</keyword>
<organism evidence="14">
    <name type="scientific">Arcella intermedia</name>
    <dbReference type="NCBI Taxonomy" id="1963864"/>
    <lineage>
        <taxon>Eukaryota</taxon>
        <taxon>Amoebozoa</taxon>
        <taxon>Tubulinea</taxon>
        <taxon>Elardia</taxon>
        <taxon>Arcellinida</taxon>
        <taxon>Sphaerothecina</taxon>
        <taxon>Arcellidae</taxon>
        <taxon>Arcella</taxon>
    </lineage>
</organism>
<feature type="binding site" evidence="12">
    <location>
        <position position="271"/>
    </location>
    <ligand>
        <name>Zn(2+)</name>
        <dbReference type="ChEBI" id="CHEBI:29105"/>
        <note>ligand shared between dimeric partners</note>
    </ligand>
</feature>
<evidence type="ECO:0000256" key="2">
    <source>
        <dbReference type="ARBA" id="ARBA00010363"/>
    </source>
</evidence>
<feature type="binding site" evidence="12">
    <location>
        <position position="142"/>
    </location>
    <ligand>
        <name>Zn(2+)</name>
        <dbReference type="ChEBI" id="CHEBI:29105"/>
        <note>ligand shared between dimeric partners</note>
    </ligand>
</feature>
<dbReference type="Pfam" id="PF00903">
    <property type="entry name" value="Glyoxalase"/>
    <property type="match status" value="2"/>
</dbReference>
<evidence type="ECO:0000256" key="6">
    <source>
        <dbReference type="ARBA" id="ARBA00023239"/>
    </source>
</evidence>